<protein>
    <submittedName>
        <fullName evidence="1">Uncharacterized protein</fullName>
    </submittedName>
</protein>
<comment type="caution">
    <text evidence="1">The sequence shown here is derived from an EMBL/GenBank/DDBJ whole genome shotgun (WGS) entry which is preliminary data.</text>
</comment>
<accession>A0A179B928</accession>
<evidence type="ECO:0000313" key="1">
    <source>
        <dbReference type="EMBL" id="OAP87534.1"/>
    </source>
</evidence>
<dbReference type="EMBL" id="LVXZ01000221">
    <property type="protein sequence ID" value="OAP87534.1"/>
    <property type="molecule type" value="Genomic_DNA"/>
</dbReference>
<reference evidence="1 2" key="1">
    <citation type="submission" date="2016-04" db="EMBL/GenBank/DDBJ databases">
        <title>Acidithiobacillus ferrooxidans genome sequencing and assembly.</title>
        <authorList>
            <person name="Zhou Z."/>
        </authorList>
    </citation>
    <scope>NUCLEOTIDE SEQUENCE [LARGE SCALE GENOMIC DNA]</scope>
    <source>
        <strain evidence="1 2">BY0502</strain>
    </source>
</reference>
<organism evidence="1 2">
    <name type="scientific">Acidithiobacillus ferrooxidans</name>
    <name type="common">Thiobacillus ferrooxidans</name>
    <dbReference type="NCBI Taxonomy" id="920"/>
    <lineage>
        <taxon>Bacteria</taxon>
        <taxon>Pseudomonadati</taxon>
        <taxon>Pseudomonadota</taxon>
        <taxon>Acidithiobacillia</taxon>
        <taxon>Acidithiobacillales</taxon>
        <taxon>Acidithiobacillaceae</taxon>
        <taxon>Acidithiobacillus</taxon>
    </lineage>
</organism>
<evidence type="ECO:0000313" key="2">
    <source>
        <dbReference type="Proteomes" id="UP000078302"/>
    </source>
</evidence>
<gene>
    <name evidence="1" type="ORF">A4H96_13450</name>
</gene>
<dbReference type="AlphaFoldDB" id="A0A179B928"/>
<dbReference type="OrthoDB" id="6997471at2"/>
<keyword evidence="2" id="KW-1185">Reference proteome</keyword>
<dbReference type="RefSeq" id="WP_064220056.1">
    <property type="nucleotide sequence ID" value="NZ_LVXZ01000221.1"/>
</dbReference>
<proteinExistence type="predicted"/>
<dbReference type="Proteomes" id="UP000078302">
    <property type="component" value="Unassembled WGS sequence"/>
</dbReference>
<name>A0A179B928_ACIFR</name>
<sequence>MYSEKLEEFRGAVNQSLANATSPRRDEMAVLATVLWYWRVRELLRPMLGNSPTPYAIERYLEPEGFGRTQFNEVFRRRKWDKYAVGLHQPSKTTVNKVEAMVPGSAGILRHPVWEILRQPDRVLEKKESWLGRLAPDIQRIVFANESKLSMRKALTSPDINEKHLQQLEVRAGFDSVACLAILLAENIYSYDGNNAIHISDSLYRALLVSCAFDSYLLMAGYLFECFRDRLLNQVVVDDMRLDLDTVDFSESAFLLCRELWKLMGDSKIGWSREDRARAGARMLRGKFGFDAMWGLSLLHVPVASNSKNFHKATKEYERARKLHDWGLHNLRNGIVGNIPPHDIW</sequence>